<accession>A0A2M7XDL8</accession>
<dbReference type="PROSITE" id="PS51462">
    <property type="entry name" value="NUDIX"/>
    <property type="match status" value="1"/>
</dbReference>
<dbReference type="InterPro" id="IPR020476">
    <property type="entry name" value="Nudix_hydrolase"/>
</dbReference>
<evidence type="ECO:0000313" key="6">
    <source>
        <dbReference type="Proteomes" id="UP000229385"/>
    </source>
</evidence>
<dbReference type="PROSITE" id="PS00893">
    <property type="entry name" value="NUDIX_BOX"/>
    <property type="match status" value="1"/>
</dbReference>
<evidence type="ECO:0000256" key="1">
    <source>
        <dbReference type="ARBA" id="ARBA00022801"/>
    </source>
</evidence>
<dbReference type="EMBL" id="PFWU01000014">
    <property type="protein sequence ID" value="PJA45963.1"/>
    <property type="molecule type" value="Genomic_DNA"/>
</dbReference>
<feature type="compositionally biased region" description="Basic residues" evidence="3">
    <location>
        <begin position="1"/>
        <end position="18"/>
    </location>
</feature>
<dbReference type="Gene3D" id="3.90.79.10">
    <property type="entry name" value="Nucleoside Triphosphate Pyrophosphohydrolase"/>
    <property type="match status" value="1"/>
</dbReference>
<name>A0A2M7XDL8_9BACT</name>
<protein>
    <recommendedName>
        <fullName evidence="4">Nudix hydrolase domain-containing protein</fullName>
    </recommendedName>
</protein>
<dbReference type="PANTHER" id="PTHR21340">
    <property type="entry name" value="DIADENOSINE 5,5-P1,P4-TETRAPHOSPHATE PYROPHOSPHOHYDROLASE MUTT"/>
    <property type="match status" value="1"/>
</dbReference>
<gene>
    <name evidence="5" type="ORF">CO174_01195</name>
</gene>
<dbReference type="Proteomes" id="UP000229385">
    <property type="component" value="Unassembled WGS sequence"/>
</dbReference>
<dbReference type="GO" id="GO:0006167">
    <property type="term" value="P:AMP biosynthetic process"/>
    <property type="evidence" value="ECO:0007669"/>
    <property type="project" value="TreeGrafter"/>
</dbReference>
<dbReference type="InterPro" id="IPR015797">
    <property type="entry name" value="NUDIX_hydrolase-like_dom_sf"/>
</dbReference>
<organism evidence="5 6">
    <name type="scientific">Candidatus Uhrbacteria bacterium CG_4_9_14_3_um_filter_50_9</name>
    <dbReference type="NCBI Taxonomy" id="1975035"/>
    <lineage>
        <taxon>Bacteria</taxon>
        <taxon>Candidatus Uhriibacteriota</taxon>
    </lineage>
</organism>
<reference evidence="6" key="1">
    <citation type="submission" date="2017-09" db="EMBL/GenBank/DDBJ databases">
        <title>Depth-based differentiation of microbial function through sediment-hosted aquifers and enrichment of novel symbionts in the deep terrestrial subsurface.</title>
        <authorList>
            <person name="Probst A.J."/>
            <person name="Ladd B."/>
            <person name="Jarett J.K."/>
            <person name="Geller-Mcgrath D.E."/>
            <person name="Sieber C.M.K."/>
            <person name="Emerson J.B."/>
            <person name="Anantharaman K."/>
            <person name="Thomas B.C."/>
            <person name="Malmstrom R."/>
            <person name="Stieglmeier M."/>
            <person name="Klingl A."/>
            <person name="Woyke T."/>
            <person name="Ryan C.M."/>
            <person name="Banfield J.F."/>
        </authorList>
    </citation>
    <scope>NUCLEOTIDE SEQUENCE [LARGE SCALE GENOMIC DNA]</scope>
</reference>
<dbReference type="SUPFAM" id="SSF55811">
    <property type="entry name" value="Nudix"/>
    <property type="match status" value="1"/>
</dbReference>
<dbReference type="InterPro" id="IPR020084">
    <property type="entry name" value="NUDIX_hydrolase_CS"/>
</dbReference>
<dbReference type="GO" id="GO:0004081">
    <property type="term" value="F:bis(5'-nucleosyl)-tetraphosphatase (asymmetrical) activity"/>
    <property type="evidence" value="ECO:0007669"/>
    <property type="project" value="TreeGrafter"/>
</dbReference>
<dbReference type="AlphaFoldDB" id="A0A2M7XDL8"/>
<dbReference type="PANTHER" id="PTHR21340:SF0">
    <property type="entry name" value="BIS(5'-NUCLEOSYL)-TETRAPHOSPHATASE [ASYMMETRICAL]"/>
    <property type="match status" value="1"/>
</dbReference>
<sequence length="169" mass="19422">MSAKNRAKKQKHPPNKARGKTERAEQEVSAGGVVFRRSGSGVSFAMMKDTYGKWTFPKGHVETGEDLEEAAARETLEELGLREICFWDELGKIDIWFRDRYQKKGKLIHKDIHYFLFETPSGSTLFPDPKQHAMGAKWVPLSRVLQRSSYEDMKPIVERAVQMVQKLSH</sequence>
<dbReference type="InterPro" id="IPR000086">
    <property type="entry name" value="NUDIX_hydrolase_dom"/>
</dbReference>
<comment type="similarity">
    <text evidence="2">Belongs to the Nudix hydrolase family.</text>
</comment>
<proteinExistence type="inferred from homology"/>
<feature type="region of interest" description="Disordered" evidence="3">
    <location>
        <begin position="1"/>
        <end position="30"/>
    </location>
</feature>
<dbReference type="InterPro" id="IPR051325">
    <property type="entry name" value="Nudix_hydrolase_domain"/>
</dbReference>
<evidence type="ECO:0000256" key="2">
    <source>
        <dbReference type="RuleBase" id="RU003476"/>
    </source>
</evidence>
<dbReference type="Pfam" id="PF00293">
    <property type="entry name" value="NUDIX"/>
    <property type="match status" value="1"/>
</dbReference>
<evidence type="ECO:0000313" key="5">
    <source>
        <dbReference type="EMBL" id="PJA45963.1"/>
    </source>
</evidence>
<dbReference type="CDD" id="cd03673">
    <property type="entry name" value="NUDIX_Ap6A_hydrolase"/>
    <property type="match status" value="1"/>
</dbReference>
<evidence type="ECO:0000256" key="3">
    <source>
        <dbReference type="SAM" id="MobiDB-lite"/>
    </source>
</evidence>
<dbReference type="PRINTS" id="PR00502">
    <property type="entry name" value="NUDIXFAMILY"/>
</dbReference>
<feature type="domain" description="Nudix hydrolase" evidence="4">
    <location>
        <begin position="25"/>
        <end position="165"/>
    </location>
</feature>
<comment type="caution">
    <text evidence="5">The sequence shown here is derived from an EMBL/GenBank/DDBJ whole genome shotgun (WGS) entry which is preliminary data.</text>
</comment>
<dbReference type="GO" id="GO:0006754">
    <property type="term" value="P:ATP biosynthetic process"/>
    <property type="evidence" value="ECO:0007669"/>
    <property type="project" value="TreeGrafter"/>
</dbReference>
<keyword evidence="1 2" id="KW-0378">Hydrolase</keyword>
<evidence type="ECO:0000259" key="4">
    <source>
        <dbReference type="PROSITE" id="PS51462"/>
    </source>
</evidence>